<reference evidence="3 4" key="1">
    <citation type="submission" date="2018-06" db="EMBL/GenBank/DDBJ databases">
        <title>Paenibacillus montanisoli sp. nov., isolated from mountain area soil.</title>
        <authorList>
            <person name="Wu M."/>
        </authorList>
    </citation>
    <scope>NUCLEOTIDE SEQUENCE [LARGE SCALE GENOMIC DNA]</scope>
    <source>
        <strain evidence="3 4">RA17</strain>
    </source>
</reference>
<dbReference type="RefSeq" id="WP_112884571.1">
    <property type="nucleotide sequence ID" value="NZ_QLUW01000004.1"/>
</dbReference>
<gene>
    <name evidence="3" type="ORF">DL346_22360</name>
</gene>
<dbReference type="Gene3D" id="3.40.50.10490">
    <property type="entry name" value="Glucose-6-phosphate isomerase like protein, domain 1"/>
    <property type="match status" value="2"/>
</dbReference>
<dbReference type="EMBL" id="QLUW01000004">
    <property type="protein sequence ID" value="RAP74784.1"/>
    <property type="molecule type" value="Genomic_DNA"/>
</dbReference>
<keyword evidence="1" id="KW-0677">Repeat</keyword>
<evidence type="ECO:0000256" key="1">
    <source>
        <dbReference type="ARBA" id="ARBA00022737"/>
    </source>
</evidence>
<accession>A0A328U457</accession>
<protein>
    <recommendedName>
        <fullName evidence="2">SIS domain-containing protein</fullName>
    </recommendedName>
</protein>
<proteinExistence type="predicted"/>
<dbReference type="OrthoDB" id="9779207at2"/>
<dbReference type="AlphaFoldDB" id="A0A328U457"/>
<dbReference type="InterPro" id="IPR001347">
    <property type="entry name" value="SIS_dom"/>
</dbReference>
<feature type="domain" description="SIS" evidence="2">
    <location>
        <begin position="199"/>
        <end position="341"/>
    </location>
</feature>
<dbReference type="SUPFAM" id="SSF53697">
    <property type="entry name" value="SIS domain"/>
    <property type="match status" value="1"/>
</dbReference>
<keyword evidence="4" id="KW-1185">Reference proteome</keyword>
<evidence type="ECO:0000313" key="3">
    <source>
        <dbReference type="EMBL" id="RAP74784.1"/>
    </source>
</evidence>
<evidence type="ECO:0000313" key="4">
    <source>
        <dbReference type="Proteomes" id="UP000249260"/>
    </source>
</evidence>
<dbReference type="InterPro" id="IPR046348">
    <property type="entry name" value="SIS_dom_sf"/>
</dbReference>
<dbReference type="PROSITE" id="PS51464">
    <property type="entry name" value="SIS"/>
    <property type="match status" value="2"/>
</dbReference>
<feature type="domain" description="SIS" evidence="2">
    <location>
        <begin position="33"/>
        <end position="186"/>
    </location>
</feature>
<sequence length="351" mass="38750">MTTKNASLSYQEIVSQPEAWEKTIERVIEHRSAIEALFRETRGRQTMMVACGSSYWGARSTALVLREAAGQPVETVTGGEFYVNAQNYYGAGDSLFVIVPSRSGQTGEIKKALEIAKERADIKLLSVVVYEQSAVGEMSDLSIALPWANEESVCQTKSFTSLIAAQAAVYRLAYGLPLGLLPAIPEAGRQLIERYEEKLRQLAADRSWSNLLAAGQGKAFGLACESALIMIEMSETQSNFYHTMEVAHGPNVVASSETLAIVFQSNHMLEHERRVIRDLRQRGAKVLVIGEPEAEREYECDHFVAIPGIEDEFERALVGLIVPQLLANFRAMEKGVNPDSPSDLNPWISIP</sequence>
<dbReference type="GO" id="GO:1901135">
    <property type="term" value="P:carbohydrate derivative metabolic process"/>
    <property type="evidence" value="ECO:0007669"/>
    <property type="project" value="InterPro"/>
</dbReference>
<dbReference type="Pfam" id="PF01380">
    <property type="entry name" value="SIS"/>
    <property type="match status" value="1"/>
</dbReference>
<comment type="caution">
    <text evidence="3">The sequence shown here is derived from an EMBL/GenBank/DDBJ whole genome shotgun (WGS) entry which is preliminary data.</text>
</comment>
<evidence type="ECO:0000259" key="2">
    <source>
        <dbReference type="PROSITE" id="PS51464"/>
    </source>
</evidence>
<dbReference type="InterPro" id="IPR035466">
    <property type="entry name" value="GlmS/AgaS_SIS"/>
</dbReference>
<dbReference type="Proteomes" id="UP000249260">
    <property type="component" value="Unassembled WGS sequence"/>
</dbReference>
<dbReference type="PANTHER" id="PTHR10937:SF4">
    <property type="entry name" value="GLUCOSAMINE-6-PHOSPHATE DEAMINASE"/>
    <property type="match status" value="1"/>
</dbReference>
<dbReference type="PANTHER" id="PTHR10937">
    <property type="entry name" value="GLUCOSAMINE--FRUCTOSE-6-PHOSPHATE AMINOTRANSFERASE, ISOMERIZING"/>
    <property type="match status" value="1"/>
</dbReference>
<organism evidence="3 4">
    <name type="scientific">Paenibacillus montanisoli</name>
    <dbReference type="NCBI Taxonomy" id="2081970"/>
    <lineage>
        <taxon>Bacteria</taxon>
        <taxon>Bacillati</taxon>
        <taxon>Bacillota</taxon>
        <taxon>Bacilli</taxon>
        <taxon>Bacillales</taxon>
        <taxon>Paenibacillaceae</taxon>
        <taxon>Paenibacillus</taxon>
    </lineage>
</organism>
<dbReference type="GO" id="GO:0097367">
    <property type="term" value="F:carbohydrate derivative binding"/>
    <property type="evidence" value="ECO:0007669"/>
    <property type="project" value="InterPro"/>
</dbReference>
<name>A0A328U457_9BACL</name>
<dbReference type="CDD" id="cd05008">
    <property type="entry name" value="SIS_GlmS_GlmD_1"/>
    <property type="match status" value="1"/>
</dbReference>